<keyword evidence="5" id="KW-0460">Magnesium</keyword>
<dbReference type="GO" id="GO:0006166">
    <property type="term" value="P:purine ribonucleoside salvage"/>
    <property type="evidence" value="ECO:0007669"/>
    <property type="project" value="TreeGrafter"/>
</dbReference>
<evidence type="ECO:0000256" key="5">
    <source>
        <dbReference type="ARBA" id="ARBA00022842"/>
    </source>
</evidence>
<sequence length="612" mass="63633">MAADVDESDRDDLRSLVAQVIANGPDARRAQRSMAAADPSRRDPTASRVRAVALAELRDRFSGRLQFGTAGLRGTMAAGPNRMNTAVVIGAAAGLGAYLRSAVPTDGRDARPPRVVVGYDARYRSSAFAHDTAAVLTAAGAEVLLLPSALPTPVLAFAVRRLEADAGVMVTASHNPASDNGYKVYLGGRVVTDSGQGAQIVPPYDARIAAAIDAVGPAAQVPRADSGWTVLGHEVVDAYLETVVALARRLDGGTGPRHLRVVTTSLHGVGGRTLARALAATGFTDVVPVEEQLDPDPRFPTVTFPNPEEPGAIDLALAVAQDAAADLVIANDPDADRCAVAVHDPHWGTYKGAETARSQGWRMLHGDEVGTLLGWDAAVRAADSRYGVGVAATSAGAPVLASSIVSSRLLSSIAQRHGLRHATTLTGFKWIARTPGLVFGYEEALGYCVDPASVRDKDGISAAVAIALLAARLRSEGRTLLDALDDIARVCGLFVTDQLSVRFDSLDAISDTMARLRSAPPRTLAGSGVADVIDLAAGVDGLPATDGVVLLAADDTRVIVRPSGTEPKVKCYLEVVTPVPPDASSERLAAARVTARERIARVKADVGAALGL</sequence>
<comment type="similarity">
    <text evidence="2">Belongs to the phosphohexose mutase family.</text>
</comment>
<evidence type="ECO:0000256" key="3">
    <source>
        <dbReference type="ARBA" id="ARBA00022553"/>
    </source>
</evidence>
<protein>
    <submittedName>
        <fullName evidence="12">Phospho-sugar mutase</fullName>
    </submittedName>
</protein>
<accession>A0AA41QBM6</accession>
<feature type="region of interest" description="Disordered" evidence="7">
    <location>
        <begin position="27"/>
        <end position="47"/>
    </location>
</feature>
<dbReference type="GO" id="GO:0008973">
    <property type="term" value="F:phosphopentomutase activity"/>
    <property type="evidence" value="ECO:0007669"/>
    <property type="project" value="TreeGrafter"/>
</dbReference>
<dbReference type="Gene3D" id="3.40.120.10">
    <property type="entry name" value="Alpha-D-Glucose-1,6-Bisphosphate, subunit A, domain 3"/>
    <property type="match status" value="3"/>
</dbReference>
<evidence type="ECO:0000313" key="13">
    <source>
        <dbReference type="Proteomes" id="UP001165405"/>
    </source>
</evidence>
<dbReference type="PRINTS" id="PR00509">
    <property type="entry name" value="PGMPMM"/>
</dbReference>
<dbReference type="InterPro" id="IPR005841">
    <property type="entry name" value="Alpha-D-phosphohexomutase_SF"/>
</dbReference>
<evidence type="ECO:0000256" key="7">
    <source>
        <dbReference type="SAM" id="MobiDB-lite"/>
    </source>
</evidence>
<dbReference type="InterPro" id="IPR005846">
    <property type="entry name" value="A-D-PHexomutase_a/b/a-III"/>
</dbReference>
<evidence type="ECO:0000259" key="10">
    <source>
        <dbReference type="Pfam" id="PF02879"/>
    </source>
</evidence>
<keyword evidence="3" id="KW-0597">Phosphoprotein</keyword>
<feature type="domain" description="Alpha-D-phosphohexomutase alpha/beta/alpha" evidence="9">
    <location>
        <begin position="65"/>
        <end position="188"/>
    </location>
</feature>
<dbReference type="Pfam" id="PF02878">
    <property type="entry name" value="PGM_PMM_I"/>
    <property type="match status" value="1"/>
</dbReference>
<evidence type="ECO:0000256" key="2">
    <source>
        <dbReference type="ARBA" id="ARBA00010231"/>
    </source>
</evidence>
<comment type="cofactor">
    <cofactor evidence="1">
        <name>Mg(2+)</name>
        <dbReference type="ChEBI" id="CHEBI:18420"/>
    </cofactor>
</comment>
<dbReference type="PANTHER" id="PTHR45745">
    <property type="entry name" value="PHOSPHOMANNOMUTASE 45A"/>
    <property type="match status" value="1"/>
</dbReference>
<dbReference type="Proteomes" id="UP001165405">
    <property type="component" value="Unassembled WGS sequence"/>
</dbReference>
<dbReference type="EMBL" id="JAKGSG010000018">
    <property type="protein sequence ID" value="MCF4120263.1"/>
    <property type="molecule type" value="Genomic_DNA"/>
</dbReference>
<evidence type="ECO:0000259" key="11">
    <source>
        <dbReference type="Pfam" id="PF02880"/>
    </source>
</evidence>
<evidence type="ECO:0000256" key="4">
    <source>
        <dbReference type="ARBA" id="ARBA00022723"/>
    </source>
</evidence>
<feature type="domain" description="Alpha-D-phosphohexomutase alpha/beta/alpha" evidence="10">
    <location>
        <begin position="238"/>
        <end position="341"/>
    </location>
</feature>
<dbReference type="InterPro" id="IPR005844">
    <property type="entry name" value="A-D-PHexomutase_a/b/a-I"/>
</dbReference>
<dbReference type="Pfam" id="PF02880">
    <property type="entry name" value="PGM_PMM_III"/>
    <property type="match status" value="1"/>
</dbReference>
<dbReference type="SUPFAM" id="SSF53738">
    <property type="entry name" value="Phosphoglucomutase, first 3 domains"/>
    <property type="match status" value="3"/>
</dbReference>
<keyword evidence="6" id="KW-0413">Isomerase</keyword>
<dbReference type="CDD" id="cd05799">
    <property type="entry name" value="PGM2"/>
    <property type="match status" value="1"/>
</dbReference>
<dbReference type="PANTHER" id="PTHR45745:SF1">
    <property type="entry name" value="PHOSPHOGLUCOMUTASE 2B-RELATED"/>
    <property type="match status" value="1"/>
</dbReference>
<feature type="domain" description="Alpha-D-phosphohexomutase C-terminal" evidence="8">
    <location>
        <begin position="553"/>
        <end position="576"/>
    </location>
</feature>
<keyword evidence="4" id="KW-0479">Metal-binding</keyword>
<comment type="caution">
    <text evidence="12">The sequence shown here is derived from an EMBL/GenBank/DDBJ whole genome shotgun (WGS) entry which is preliminary data.</text>
</comment>
<evidence type="ECO:0000259" key="9">
    <source>
        <dbReference type="Pfam" id="PF02878"/>
    </source>
</evidence>
<dbReference type="InterPro" id="IPR036900">
    <property type="entry name" value="A-D-PHexomutase_C_sf"/>
</dbReference>
<evidence type="ECO:0000256" key="6">
    <source>
        <dbReference type="ARBA" id="ARBA00023235"/>
    </source>
</evidence>
<dbReference type="Pfam" id="PF02879">
    <property type="entry name" value="PGM_PMM_II"/>
    <property type="match status" value="1"/>
</dbReference>
<dbReference type="InterPro" id="IPR016066">
    <property type="entry name" value="A-D-PHexomutase_CS"/>
</dbReference>
<dbReference type="Pfam" id="PF00408">
    <property type="entry name" value="PGM_PMM_IV"/>
    <property type="match status" value="1"/>
</dbReference>
<organism evidence="12 13">
    <name type="scientific">Antribacter soli</name>
    <dbReference type="NCBI Taxonomy" id="2910976"/>
    <lineage>
        <taxon>Bacteria</taxon>
        <taxon>Bacillati</taxon>
        <taxon>Actinomycetota</taxon>
        <taxon>Actinomycetes</taxon>
        <taxon>Micrococcales</taxon>
        <taxon>Promicromonosporaceae</taxon>
        <taxon>Antribacter</taxon>
    </lineage>
</organism>
<evidence type="ECO:0000313" key="12">
    <source>
        <dbReference type="EMBL" id="MCF4120263.1"/>
    </source>
</evidence>
<reference evidence="12" key="1">
    <citation type="submission" date="2022-01" db="EMBL/GenBank/DDBJ databases">
        <title>Antribacter sp. nov., isolated from Guizhou of China.</title>
        <authorList>
            <person name="Chengliang C."/>
            <person name="Ya Z."/>
        </authorList>
    </citation>
    <scope>NUCLEOTIDE SEQUENCE</scope>
    <source>
        <strain evidence="12">KLBMP 9083</strain>
    </source>
</reference>
<evidence type="ECO:0000256" key="1">
    <source>
        <dbReference type="ARBA" id="ARBA00001946"/>
    </source>
</evidence>
<evidence type="ECO:0000259" key="8">
    <source>
        <dbReference type="Pfam" id="PF00408"/>
    </source>
</evidence>
<name>A0AA41QBM6_9MICO</name>
<dbReference type="GO" id="GO:0005975">
    <property type="term" value="P:carbohydrate metabolic process"/>
    <property type="evidence" value="ECO:0007669"/>
    <property type="project" value="InterPro"/>
</dbReference>
<dbReference type="GO" id="GO:0000287">
    <property type="term" value="F:magnesium ion binding"/>
    <property type="evidence" value="ECO:0007669"/>
    <property type="project" value="InterPro"/>
</dbReference>
<dbReference type="InterPro" id="IPR005843">
    <property type="entry name" value="A-D-PHexomutase_C"/>
</dbReference>
<dbReference type="InterPro" id="IPR005845">
    <property type="entry name" value="A-D-PHexomutase_a/b/a-II"/>
</dbReference>
<dbReference type="AlphaFoldDB" id="A0AA41QBM6"/>
<keyword evidence="13" id="KW-1185">Reference proteome</keyword>
<dbReference type="Gene3D" id="3.30.310.50">
    <property type="entry name" value="Alpha-D-phosphohexomutase, C-terminal domain"/>
    <property type="match status" value="1"/>
</dbReference>
<proteinExistence type="inferred from homology"/>
<dbReference type="SUPFAM" id="SSF55957">
    <property type="entry name" value="Phosphoglucomutase, C-terminal domain"/>
    <property type="match status" value="1"/>
</dbReference>
<dbReference type="PROSITE" id="PS00710">
    <property type="entry name" value="PGM_PMM"/>
    <property type="match status" value="1"/>
</dbReference>
<feature type="domain" description="Alpha-D-phosphohexomutase alpha/beta/alpha" evidence="11">
    <location>
        <begin position="396"/>
        <end position="484"/>
    </location>
</feature>
<gene>
    <name evidence="12" type="ORF">L1785_04645</name>
</gene>
<dbReference type="InterPro" id="IPR016055">
    <property type="entry name" value="A-D-PHexomutase_a/b/a-I/II/III"/>
</dbReference>